<accession>A0AAW0UAG2</accession>
<sequence length="325" mass="36753">MAPAVGAELENLVKAKVVEELDNITSSLEGNRISKTVRDVAAAILPGIANIISVAVSTVISTSMKELSDKMDSKIAEMQQYYLLNRYENDKLEQYSRRENLRILVLEKEADETEGVLEAKIFELAGDIGVKLKTDDISVAHRLRKPREGESPQIEYQMGTMEPPLATEEGVSHTKDALEREDEVMEKQWLISPATRPKKKGANKRSKTDDFNQSILDIEQQKIQYLKEKINRKQDKEDDEDLMFFKSLLPHVKRIPAVQKLTFRSRLQELVQQFAYPVPAISPLPYTHDSSSSASAYTPQVSPHSYAHSPIESQVHTTDMTLQPM</sequence>
<dbReference type="PROSITE" id="PS51031">
    <property type="entry name" value="BESS"/>
    <property type="match status" value="1"/>
</dbReference>
<keyword evidence="5" id="KW-1185">Reference proteome</keyword>
<comment type="caution">
    <text evidence="4">The sequence shown here is derived from an EMBL/GenBank/DDBJ whole genome shotgun (WGS) entry which is preliminary data.</text>
</comment>
<feature type="compositionally biased region" description="Basic residues" evidence="2">
    <location>
        <begin position="196"/>
        <end position="205"/>
    </location>
</feature>
<dbReference type="EMBL" id="JARAKH010000014">
    <property type="protein sequence ID" value="KAK8397094.1"/>
    <property type="molecule type" value="Genomic_DNA"/>
</dbReference>
<evidence type="ECO:0000259" key="3">
    <source>
        <dbReference type="PROSITE" id="PS51031"/>
    </source>
</evidence>
<dbReference type="GO" id="GO:0005634">
    <property type="term" value="C:nucleus"/>
    <property type="evidence" value="ECO:0007669"/>
    <property type="project" value="UniProtKB-SubCell"/>
</dbReference>
<name>A0AAW0UAG2_SCYPA</name>
<dbReference type="Proteomes" id="UP001487740">
    <property type="component" value="Unassembled WGS sequence"/>
</dbReference>
<feature type="compositionally biased region" description="Polar residues" evidence="2">
    <location>
        <begin position="288"/>
        <end position="303"/>
    </location>
</feature>
<comment type="subcellular location">
    <subcellularLocation>
        <location evidence="1">Nucleus</location>
    </subcellularLocation>
</comment>
<feature type="region of interest" description="Disordered" evidence="2">
    <location>
        <begin position="288"/>
        <end position="325"/>
    </location>
</feature>
<feature type="region of interest" description="Disordered" evidence="2">
    <location>
        <begin position="189"/>
        <end position="213"/>
    </location>
</feature>
<evidence type="ECO:0000313" key="5">
    <source>
        <dbReference type="Proteomes" id="UP001487740"/>
    </source>
</evidence>
<dbReference type="InterPro" id="IPR004210">
    <property type="entry name" value="BESS_motif"/>
</dbReference>
<reference evidence="4 5" key="1">
    <citation type="submission" date="2023-03" db="EMBL/GenBank/DDBJ databases">
        <title>High-quality genome of Scylla paramamosain provides insights in environmental adaptation.</title>
        <authorList>
            <person name="Zhang L."/>
        </authorList>
    </citation>
    <scope>NUCLEOTIDE SEQUENCE [LARGE SCALE GENOMIC DNA]</scope>
    <source>
        <strain evidence="4">LZ_2023a</strain>
        <tissue evidence="4">Muscle</tissue>
    </source>
</reference>
<keyword evidence="1" id="KW-0539">Nucleus</keyword>
<gene>
    <name evidence="4" type="ORF">O3P69_004634</name>
</gene>
<dbReference type="Pfam" id="PF02944">
    <property type="entry name" value="BESS"/>
    <property type="match status" value="1"/>
</dbReference>
<evidence type="ECO:0000313" key="4">
    <source>
        <dbReference type="EMBL" id="KAK8397094.1"/>
    </source>
</evidence>
<evidence type="ECO:0000256" key="1">
    <source>
        <dbReference type="PROSITE-ProRule" id="PRU00371"/>
    </source>
</evidence>
<dbReference type="AlphaFoldDB" id="A0AAW0UAG2"/>
<organism evidence="4 5">
    <name type="scientific">Scylla paramamosain</name>
    <name type="common">Mud crab</name>
    <dbReference type="NCBI Taxonomy" id="85552"/>
    <lineage>
        <taxon>Eukaryota</taxon>
        <taxon>Metazoa</taxon>
        <taxon>Ecdysozoa</taxon>
        <taxon>Arthropoda</taxon>
        <taxon>Crustacea</taxon>
        <taxon>Multicrustacea</taxon>
        <taxon>Malacostraca</taxon>
        <taxon>Eumalacostraca</taxon>
        <taxon>Eucarida</taxon>
        <taxon>Decapoda</taxon>
        <taxon>Pleocyemata</taxon>
        <taxon>Brachyura</taxon>
        <taxon>Eubrachyura</taxon>
        <taxon>Portunoidea</taxon>
        <taxon>Portunidae</taxon>
        <taxon>Portuninae</taxon>
        <taxon>Scylla</taxon>
    </lineage>
</organism>
<dbReference type="GO" id="GO:0003677">
    <property type="term" value="F:DNA binding"/>
    <property type="evidence" value="ECO:0007669"/>
    <property type="project" value="InterPro"/>
</dbReference>
<feature type="compositionally biased region" description="Polar residues" evidence="2">
    <location>
        <begin position="311"/>
        <end position="325"/>
    </location>
</feature>
<feature type="domain" description="BESS" evidence="3">
    <location>
        <begin position="238"/>
        <end position="277"/>
    </location>
</feature>
<proteinExistence type="predicted"/>
<protein>
    <recommendedName>
        <fullName evidence="3">BESS domain-containing protein</fullName>
    </recommendedName>
</protein>
<evidence type="ECO:0000256" key="2">
    <source>
        <dbReference type="SAM" id="MobiDB-lite"/>
    </source>
</evidence>